<comment type="caution">
    <text evidence="2">The sequence shown here is derived from an EMBL/GenBank/DDBJ whole genome shotgun (WGS) entry which is preliminary data.</text>
</comment>
<accession>A0ABW7YS32</accession>
<gene>
    <name evidence="2" type="ORF">ACIBG2_15070</name>
</gene>
<evidence type="ECO:0000313" key="2">
    <source>
        <dbReference type="EMBL" id="MFI6498711.1"/>
    </source>
</evidence>
<feature type="compositionally biased region" description="Basic and acidic residues" evidence="1">
    <location>
        <begin position="1"/>
        <end position="28"/>
    </location>
</feature>
<sequence>MSKPMTRAERRAYNQRRHAEQRQARAAERGPQGMADLWWERARKIARNRVEAGDEQVWADLALTLNNFCDRYSA</sequence>
<keyword evidence="3" id="KW-1185">Reference proteome</keyword>
<dbReference type="Proteomes" id="UP001612741">
    <property type="component" value="Unassembled WGS sequence"/>
</dbReference>
<dbReference type="RefSeq" id="WP_397081956.1">
    <property type="nucleotide sequence ID" value="NZ_JBITGY010000004.1"/>
</dbReference>
<organism evidence="2 3">
    <name type="scientific">Nonomuraea typhae</name>
    <dbReference type="NCBI Taxonomy" id="2603600"/>
    <lineage>
        <taxon>Bacteria</taxon>
        <taxon>Bacillati</taxon>
        <taxon>Actinomycetota</taxon>
        <taxon>Actinomycetes</taxon>
        <taxon>Streptosporangiales</taxon>
        <taxon>Streptosporangiaceae</taxon>
        <taxon>Nonomuraea</taxon>
    </lineage>
</organism>
<reference evidence="2 3" key="1">
    <citation type="submission" date="2024-10" db="EMBL/GenBank/DDBJ databases">
        <title>The Natural Products Discovery Center: Release of the First 8490 Sequenced Strains for Exploring Actinobacteria Biosynthetic Diversity.</title>
        <authorList>
            <person name="Kalkreuter E."/>
            <person name="Kautsar S.A."/>
            <person name="Yang D."/>
            <person name="Bader C.D."/>
            <person name="Teijaro C.N."/>
            <person name="Fluegel L."/>
            <person name="Davis C.M."/>
            <person name="Simpson J.R."/>
            <person name="Lauterbach L."/>
            <person name="Steele A.D."/>
            <person name="Gui C."/>
            <person name="Meng S."/>
            <person name="Li G."/>
            <person name="Viehrig K."/>
            <person name="Ye F."/>
            <person name="Su P."/>
            <person name="Kiefer A.F."/>
            <person name="Nichols A."/>
            <person name="Cepeda A.J."/>
            <person name="Yan W."/>
            <person name="Fan B."/>
            <person name="Jiang Y."/>
            <person name="Adhikari A."/>
            <person name="Zheng C.-J."/>
            <person name="Schuster L."/>
            <person name="Cowan T.M."/>
            <person name="Smanski M.J."/>
            <person name="Chevrette M.G."/>
            <person name="De Carvalho L.P.S."/>
            <person name="Shen B."/>
        </authorList>
    </citation>
    <scope>NUCLEOTIDE SEQUENCE [LARGE SCALE GENOMIC DNA]</scope>
    <source>
        <strain evidence="2 3">NPDC050545</strain>
    </source>
</reference>
<dbReference type="EMBL" id="JBITGY010000004">
    <property type="protein sequence ID" value="MFI6498711.1"/>
    <property type="molecule type" value="Genomic_DNA"/>
</dbReference>
<feature type="region of interest" description="Disordered" evidence="1">
    <location>
        <begin position="1"/>
        <end position="31"/>
    </location>
</feature>
<name>A0ABW7YS32_9ACTN</name>
<proteinExistence type="predicted"/>
<protein>
    <submittedName>
        <fullName evidence="2">Uncharacterized protein</fullName>
    </submittedName>
</protein>
<evidence type="ECO:0000256" key="1">
    <source>
        <dbReference type="SAM" id="MobiDB-lite"/>
    </source>
</evidence>
<evidence type="ECO:0000313" key="3">
    <source>
        <dbReference type="Proteomes" id="UP001612741"/>
    </source>
</evidence>